<dbReference type="GO" id="GO:0046872">
    <property type="term" value="F:metal ion binding"/>
    <property type="evidence" value="ECO:0007669"/>
    <property type="project" value="UniProtKB-KW"/>
</dbReference>
<evidence type="ECO:0000256" key="3">
    <source>
        <dbReference type="ARBA" id="ARBA00022723"/>
    </source>
</evidence>
<dbReference type="PANTHER" id="PTHR23406">
    <property type="entry name" value="MALIC ENZYME-RELATED"/>
    <property type="match status" value="1"/>
</dbReference>
<evidence type="ECO:0000313" key="8">
    <source>
        <dbReference type="EMBL" id="KAG2431122.1"/>
    </source>
</evidence>
<reference evidence="8" key="1">
    <citation type="journal article" date="2020" name="bioRxiv">
        <title>Comparative genomics of Chlamydomonas.</title>
        <authorList>
            <person name="Craig R.J."/>
            <person name="Hasan A.R."/>
            <person name="Ness R.W."/>
            <person name="Keightley P.D."/>
        </authorList>
    </citation>
    <scope>NUCLEOTIDE SEQUENCE</scope>
    <source>
        <strain evidence="8">SAG 7.73</strain>
    </source>
</reference>
<dbReference type="SUPFAM" id="SSF53223">
    <property type="entry name" value="Aminoacid dehydrogenase-like, N-terminal domain"/>
    <property type="match status" value="1"/>
</dbReference>
<dbReference type="Proteomes" id="UP000650467">
    <property type="component" value="Unassembled WGS sequence"/>
</dbReference>
<evidence type="ECO:0000256" key="2">
    <source>
        <dbReference type="ARBA" id="ARBA00008785"/>
    </source>
</evidence>
<protein>
    <recommendedName>
        <fullName evidence="4">Malic enzyme</fullName>
    </recommendedName>
</protein>
<evidence type="ECO:0000256" key="4">
    <source>
        <dbReference type="RuleBase" id="RU003426"/>
    </source>
</evidence>
<organism evidence="8 9">
    <name type="scientific">Chlamydomonas incerta</name>
    <dbReference type="NCBI Taxonomy" id="51695"/>
    <lineage>
        <taxon>Eukaryota</taxon>
        <taxon>Viridiplantae</taxon>
        <taxon>Chlorophyta</taxon>
        <taxon>core chlorophytes</taxon>
        <taxon>Chlorophyceae</taxon>
        <taxon>CS clade</taxon>
        <taxon>Chlamydomonadales</taxon>
        <taxon>Chlamydomonadaceae</taxon>
        <taxon>Chlamydomonas</taxon>
    </lineage>
</organism>
<keyword evidence="9" id="KW-1185">Reference proteome</keyword>
<feature type="region of interest" description="Disordered" evidence="5">
    <location>
        <begin position="586"/>
        <end position="626"/>
    </location>
</feature>
<dbReference type="PROSITE" id="PS00331">
    <property type="entry name" value="MALIC_ENZYMES"/>
    <property type="match status" value="1"/>
</dbReference>
<feature type="domain" description="Malic enzyme N-terminal" evidence="7">
    <location>
        <begin position="109"/>
        <end position="290"/>
    </location>
</feature>
<evidence type="ECO:0000259" key="7">
    <source>
        <dbReference type="SMART" id="SM01274"/>
    </source>
</evidence>
<keyword evidence="3 4" id="KW-0479">Metal-binding</keyword>
<dbReference type="InterPro" id="IPR015884">
    <property type="entry name" value="Malic_enzyme_CS"/>
</dbReference>
<evidence type="ECO:0000256" key="1">
    <source>
        <dbReference type="ARBA" id="ARBA00001936"/>
    </source>
</evidence>
<sequence>MKLQSTSFRTSVGTGRQGSLAPVACRNACKAARPLSVNVTAFKDTPAQADKNATAAPKPATPEASIKLPMNLSTEAAPPGMRADVHGAGPFATAGPQPIDKYMWLRDLRMASPSSYFRVLVNNTMDVLPYIYTPTVGKACQEYHSLGINTRGLYLRIDQDKGKILERLKAWPQKRVRVIVVTDGERILGLGDLGANGMGISEGKIELYTAAAGVNPSVCMPICLDVGTNNVKLREHPDYKGIRAPRPPQKEYDEFVAEFMEAMRAWQPHTLIQFEDFGNTNAFRILDKYKDDYCCFNDDIQGTAAITLAALLAALRVTGKRLADQRILFLGAGEASAGIATLISYCMTRRDNIAPDAARQRCHLMDSKGLVVGSRTDLQHHKIPFAHNDVPACATLIEAVRAIKPTVLIGASAVPNSFNQEVVEAMAELNERPIIFPLSNPTSQAECTFEQAWKWTNGRVLFASGSPFDDITDAKGITHHPPQANNAYIFPAVGHAAVLTKSKRVPEELFLVAAEQLAAMATIEELSRGHLFPLFSHIRDISASIMATCAHYIVAEGLGRNPGGWSQRDLEQGNGWRRAARAAMWSPPATGSAPASMDGTPLSSMDILPAPGGEKTPSPLMSGELW</sequence>
<comment type="cofactor">
    <cofactor evidence="1">
        <name>Mn(2+)</name>
        <dbReference type="ChEBI" id="CHEBI:29035"/>
    </cofactor>
</comment>
<dbReference type="InterPro" id="IPR046346">
    <property type="entry name" value="Aminoacid_DH-like_N_sf"/>
</dbReference>
<dbReference type="AlphaFoldDB" id="A0A835SPV0"/>
<dbReference type="EMBL" id="JAEHOC010000025">
    <property type="protein sequence ID" value="KAG2431122.1"/>
    <property type="molecule type" value="Genomic_DNA"/>
</dbReference>
<dbReference type="InterPro" id="IPR012301">
    <property type="entry name" value="Malic_N_dom"/>
</dbReference>
<dbReference type="SMART" id="SM00919">
    <property type="entry name" value="Malic_M"/>
    <property type="match status" value="1"/>
</dbReference>
<dbReference type="GO" id="GO:0006108">
    <property type="term" value="P:malate metabolic process"/>
    <property type="evidence" value="ECO:0007669"/>
    <property type="project" value="TreeGrafter"/>
</dbReference>
<dbReference type="InterPro" id="IPR001891">
    <property type="entry name" value="Malic_OxRdtase"/>
</dbReference>
<dbReference type="InterPro" id="IPR036291">
    <property type="entry name" value="NAD(P)-bd_dom_sf"/>
</dbReference>
<evidence type="ECO:0000313" key="9">
    <source>
        <dbReference type="Proteomes" id="UP000650467"/>
    </source>
</evidence>
<evidence type="ECO:0000259" key="6">
    <source>
        <dbReference type="SMART" id="SM00919"/>
    </source>
</evidence>
<dbReference type="PANTHER" id="PTHR23406:SF68">
    <property type="entry name" value="MALIC ENZYME"/>
    <property type="match status" value="1"/>
</dbReference>
<gene>
    <name evidence="8" type="ORF">HXX76_009652</name>
</gene>
<comment type="similarity">
    <text evidence="2 4">Belongs to the malic enzymes family.</text>
</comment>
<dbReference type="PRINTS" id="PR00072">
    <property type="entry name" value="MALOXRDTASE"/>
</dbReference>
<keyword evidence="4" id="KW-0560">Oxidoreductase</keyword>
<dbReference type="GO" id="GO:0004473">
    <property type="term" value="F:malate dehydrogenase (decarboxylating) (NADP+) activity"/>
    <property type="evidence" value="ECO:0007669"/>
    <property type="project" value="TreeGrafter"/>
</dbReference>
<accession>A0A835SPV0</accession>
<dbReference type="FunFam" id="3.40.50.720:FF:000635">
    <property type="entry name" value="NADP-dependent malic enzyme"/>
    <property type="match status" value="1"/>
</dbReference>
<feature type="domain" description="Malic enzyme NAD-binding" evidence="6">
    <location>
        <begin position="300"/>
        <end position="554"/>
    </location>
</feature>
<dbReference type="InterPro" id="IPR037062">
    <property type="entry name" value="Malic_N_dom_sf"/>
</dbReference>
<dbReference type="SMART" id="SM01274">
    <property type="entry name" value="malic"/>
    <property type="match status" value="1"/>
</dbReference>
<comment type="caution">
    <text evidence="8">The sequence shown here is derived from an EMBL/GenBank/DDBJ whole genome shotgun (WGS) entry which is preliminary data.</text>
</comment>
<name>A0A835SPV0_CHLIN</name>
<dbReference type="Gene3D" id="3.40.50.10380">
    <property type="entry name" value="Malic enzyme, N-terminal domain"/>
    <property type="match status" value="1"/>
</dbReference>
<dbReference type="Pfam" id="PF00390">
    <property type="entry name" value="malic"/>
    <property type="match status" value="1"/>
</dbReference>
<dbReference type="InterPro" id="IPR012302">
    <property type="entry name" value="Malic_NAD-bd"/>
</dbReference>
<proteinExistence type="inferred from homology"/>
<evidence type="ECO:0000256" key="5">
    <source>
        <dbReference type="SAM" id="MobiDB-lite"/>
    </source>
</evidence>
<dbReference type="GO" id="GO:0051287">
    <property type="term" value="F:NAD binding"/>
    <property type="evidence" value="ECO:0007669"/>
    <property type="project" value="InterPro"/>
</dbReference>
<dbReference type="Gene3D" id="3.40.50.720">
    <property type="entry name" value="NAD(P)-binding Rossmann-like Domain"/>
    <property type="match status" value="1"/>
</dbReference>
<dbReference type="SUPFAM" id="SSF51735">
    <property type="entry name" value="NAD(P)-binding Rossmann-fold domains"/>
    <property type="match status" value="1"/>
</dbReference>
<dbReference type="Pfam" id="PF03949">
    <property type="entry name" value="Malic_M"/>
    <property type="match status" value="1"/>
</dbReference>
<dbReference type="OrthoDB" id="5365701at2759"/>
<dbReference type="NCBIfam" id="NF010052">
    <property type="entry name" value="PRK13529.1"/>
    <property type="match status" value="1"/>
</dbReference>